<reference evidence="1 3" key="1">
    <citation type="submission" date="2018-05" db="EMBL/GenBank/DDBJ databases">
        <title>Freshwater and sediment microbial communities from various areas in North America, analyzing microbe dynamics in response to fracking.</title>
        <authorList>
            <person name="Lamendella R."/>
        </authorList>
    </citation>
    <scope>NUCLEOTIDE SEQUENCE [LARGE SCALE GENOMIC DNA]</scope>
    <source>
        <strain evidence="1 3">DB-3</strain>
        <strain evidence="2 4">NG-13</strain>
    </source>
</reference>
<dbReference type="RefSeq" id="WP_090896053.1">
    <property type="nucleotide sequence ID" value="NZ_QGTZ01000006.1"/>
</dbReference>
<comment type="caution">
    <text evidence="1">The sequence shown here is derived from an EMBL/GenBank/DDBJ whole genome shotgun (WGS) entry which is preliminary data.</text>
</comment>
<dbReference type="InterPro" id="IPR025619">
    <property type="entry name" value="YlzJ"/>
</dbReference>
<dbReference type="EMBL" id="QGTZ01000006">
    <property type="protein sequence ID" value="PWW39830.1"/>
    <property type="molecule type" value="Genomic_DNA"/>
</dbReference>
<dbReference type="AlphaFoldDB" id="A0A855Y6F1"/>
<keyword evidence="4" id="KW-1185">Reference proteome</keyword>
<dbReference type="Proteomes" id="UP000248827">
    <property type="component" value="Unassembled WGS sequence"/>
</dbReference>
<protein>
    <submittedName>
        <fullName evidence="1">YlzJ-like protein</fullName>
    </submittedName>
</protein>
<dbReference type="Pfam" id="PF14035">
    <property type="entry name" value="YlzJ"/>
    <property type="match status" value="1"/>
</dbReference>
<evidence type="ECO:0000313" key="4">
    <source>
        <dbReference type="Proteomes" id="UP000248827"/>
    </source>
</evidence>
<evidence type="ECO:0000313" key="3">
    <source>
        <dbReference type="Proteomes" id="UP000247078"/>
    </source>
</evidence>
<proteinExistence type="predicted"/>
<gene>
    <name evidence="2" type="ORF">DET54_102507</name>
    <name evidence="1" type="ORF">DET56_106216</name>
</gene>
<evidence type="ECO:0000313" key="2">
    <source>
        <dbReference type="EMBL" id="RAJ01020.1"/>
    </source>
</evidence>
<sequence length="76" mass="8422">MTLYTVMPPELLWSGMWNEGEDTREIKVNGLLMQVRPVNEQEAVIVRLLECPLEAYLNPANMPGSIVPLSGNPGPT</sequence>
<evidence type="ECO:0000313" key="1">
    <source>
        <dbReference type="EMBL" id="PWW39830.1"/>
    </source>
</evidence>
<accession>A0A855Y6F1</accession>
<name>A0A855Y6F1_9BACL</name>
<organism evidence="1 3">
    <name type="scientific">Paenibacillus pabuli</name>
    <dbReference type="NCBI Taxonomy" id="1472"/>
    <lineage>
        <taxon>Bacteria</taxon>
        <taxon>Bacillati</taxon>
        <taxon>Bacillota</taxon>
        <taxon>Bacilli</taxon>
        <taxon>Bacillales</taxon>
        <taxon>Paenibacillaceae</taxon>
        <taxon>Paenibacillus</taxon>
    </lineage>
</organism>
<dbReference type="Proteomes" id="UP000247078">
    <property type="component" value="Unassembled WGS sequence"/>
</dbReference>
<dbReference type="EMBL" id="QLLI01000002">
    <property type="protein sequence ID" value="RAJ01020.1"/>
    <property type="molecule type" value="Genomic_DNA"/>
</dbReference>
<dbReference type="OrthoDB" id="1683573at2"/>